<evidence type="ECO:0000256" key="2">
    <source>
        <dbReference type="ARBA" id="ARBA00022741"/>
    </source>
</evidence>
<evidence type="ECO:0000313" key="8">
    <source>
        <dbReference type="RefSeq" id="XP_056850550.1"/>
    </source>
</evidence>
<dbReference type="Pfam" id="PF00958">
    <property type="entry name" value="GMP_synt_C"/>
    <property type="match status" value="1"/>
</dbReference>
<evidence type="ECO:0000256" key="5">
    <source>
        <dbReference type="ARBA" id="ARBA00022840"/>
    </source>
</evidence>
<dbReference type="GO" id="GO:0005524">
    <property type="term" value="F:ATP binding"/>
    <property type="evidence" value="ECO:0007669"/>
    <property type="project" value="UniProtKB-KW"/>
</dbReference>
<keyword evidence="1" id="KW-0436">Ligase</keyword>
<evidence type="ECO:0000256" key="3">
    <source>
        <dbReference type="ARBA" id="ARBA00022749"/>
    </source>
</evidence>
<dbReference type="PANTHER" id="PTHR11922">
    <property type="entry name" value="GMP SYNTHASE-RELATED"/>
    <property type="match status" value="1"/>
</dbReference>
<evidence type="ECO:0000259" key="6">
    <source>
        <dbReference type="Pfam" id="PF00958"/>
    </source>
</evidence>
<keyword evidence="3" id="KW-0332">GMP biosynthesis</keyword>
<keyword evidence="4" id="KW-0658">Purine biosynthesis</keyword>
<dbReference type="GO" id="GO:0003921">
    <property type="term" value="F:GMP synthase activity"/>
    <property type="evidence" value="ECO:0007669"/>
    <property type="project" value="TreeGrafter"/>
</dbReference>
<keyword evidence="5" id="KW-0067">ATP-binding</keyword>
<evidence type="ECO:0000256" key="4">
    <source>
        <dbReference type="ARBA" id="ARBA00022755"/>
    </source>
</evidence>
<dbReference type="GO" id="GO:0005829">
    <property type="term" value="C:cytosol"/>
    <property type="evidence" value="ECO:0007669"/>
    <property type="project" value="TreeGrafter"/>
</dbReference>
<proteinExistence type="predicted"/>
<evidence type="ECO:0000256" key="1">
    <source>
        <dbReference type="ARBA" id="ARBA00022598"/>
    </source>
</evidence>
<dbReference type="GeneID" id="108825191"/>
<feature type="domain" description="GMP synthase C-terminal" evidence="6">
    <location>
        <begin position="62"/>
        <end position="110"/>
    </location>
</feature>
<gene>
    <name evidence="8" type="primary">LOC108825191</name>
</gene>
<dbReference type="InterPro" id="IPR001674">
    <property type="entry name" value="GMP_synth_C"/>
</dbReference>
<keyword evidence="2" id="KW-0547">Nucleotide-binding</keyword>
<dbReference type="Gene3D" id="3.40.50.620">
    <property type="entry name" value="HUPs"/>
    <property type="match status" value="1"/>
</dbReference>
<evidence type="ECO:0000313" key="7">
    <source>
        <dbReference type="Proteomes" id="UP000504610"/>
    </source>
</evidence>
<organism evidence="7 8">
    <name type="scientific">Raphanus sativus</name>
    <name type="common">Radish</name>
    <name type="synonym">Raphanus raphanistrum var. sativus</name>
    <dbReference type="NCBI Taxonomy" id="3726"/>
    <lineage>
        <taxon>Eukaryota</taxon>
        <taxon>Viridiplantae</taxon>
        <taxon>Streptophyta</taxon>
        <taxon>Embryophyta</taxon>
        <taxon>Tracheophyta</taxon>
        <taxon>Spermatophyta</taxon>
        <taxon>Magnoliopsida</taxon>
        <taxon>eudicotyledons</taxon>
        <taxon>Gunneridae</taxon>
        <taxon>Pentapetalae</taxon>
        <taxon>rosids</taxon>
        <taxon>malvids</taxon>
        <taxon>Brassicales</taxon>
        <taxon>Brassicaceae</taxon>
        <taxon>Brassiceae</taxon>
        <taxon>Raphanus</taxon>
    </lineage>
</organism>
<name>A0A9W3CG23_RAPSA</name>
<keyword evidence="7" id="KW-1185">Reference proteome</keyword>
<dbReference type="InterPro" id="IPR014729">
    <property type="entry name" value="Rossmann-like_a/b/a_fold"/>
</dbReference>
<dbReference type="PANTHER" id="PTHR11922:SF2">
    <property type="entry name" value="GMP SYNTHASE [GLUTAMINE-HYDROLYZING]"/>
    <property type="match status" value="1"/>
</dbReference>
<dbReference type="AlphaFoldDB" id="A0A9W3CG23"/>
<dbReference type="KEGG" id="rsz:108825191"/>
<reference evidence="8" key="2">
    <citation type="submission" date="2025-08" db="UniProtKB">
        <authorList>
            <consortium name="RefSeq"/>
        </authorList>
    </citation>
    <scope>IDENTIFICATION</scope>
    <source>
        <tissue evidence="8">Leaf</tissue>
    </source>
</reference>
<sequence length="144" mass="16507">MKLKLIEPLKLLSKDEICELGRILNVPVGFLKRHPFPCPGLAVKVLGNLTQGNALESYILRLMRAFAVFLPVRSVEVQGDRRTHSHVVALRAVTSQDRMTADWFNFEHKPRKICNSLLQRSNGNKIIRSIWKFWCMDVCNSSTM</sequence>
<protein>
    <submittedName>
        <fullName evidence="8">Uncharacterized protein LOC108825191</fullName>
    </submittedName>
</protein>
<dbReference type="Proteomes" id="UP000504610">
    <property type="component" value="Chromosome 9"/>
</dbReference>
<dbReference type="SUPFAM" id="SSF54810">
    <property type="entry name" value="GMP synthetase C-terminal dimerisation domain"/>
    <property type="match status" value="1"/>
</dbReference>
<dbReference type="OrthoDB" id="1724632at2759"/>
<accession>A0A9W3CG23</accession>
<reference evidence="7" key="1">
    <citation type="journal article" date="2019" name="Database">
        <title>The radish genome database (RadishGD): an integrated information resource for radish genomics.</title>
        <authorList>
            <person name="Yu H.J."/>
            <person name="Baek S."/>
            <person name="Lee Y.J."/>
            <person name="Cho A."/>
            <person name="Mun J.H."/>
        </authorList>
    </citation>
    <scope>NUCLEOTIDE SEQUENCE [LARGE SCALE GENOMIC DNA]</scope>
    <source>
        <strain evidence="7">cv. WK10039</strain>
    </source>
</reference>
<dbReference type="SUPFAM" id="SSF52402">
    <property type="entry name" value="Adenine nucleotide alpha hydrolases-like"/>
    <property type="match status" value="1"/>
</dbReference>
<dbReference type="RefSeq" id="XP_056850550.1">
    <property type="nucleotide sequence ID" value="XM_056994570.1"/>
</dbReference>
<dbReference type="Gene3D" id="3.30.300.10">
    <property type="match status" value="1"/>
</dbReference>